<dbReference type="Gene3D" id="1.20.1520.10">
    <property type="entry name" value="ADP-ribosylation factor-like 2-binding protein, domain"/>
    <property type="match status" value="1"/>
</dbReference>
<keyword evidence="9" id="KW-0496">Mitochondrion</keyword>
<evidence type="ECO:0000256" key="6">
    <source>
        <dbReference type="ARBA" id="ARBA00014849"/>
    </source>
</evidence>
<dbReference type="InterPro" id="IPR023379">
    <property type="entry name" value="BART_dom"/>
</dbReference>
<keyword evidence="7" id="KW-0963">Cytoplasm</keyword>
<evidence type="ECO:0000313" key="15">
    <source>
        <dbReference type="EMBL" id="CAD8697253.1"/>
    </source>
</evidence>
<dbReference type="GO" id="GO:0005758">
    <property type="term" value="C:mitochondrial intermembrane space"/>
    <property type="evidence" value="ECO:0007669"/>
    <property type="project" value="UniProtKB-SubCell"/>
</dbReference>
<keyword evidence="12" id="KW-0966">Cell projection</keyword>
<keyword evidence="10" id="KW-0206">Cytoskeleton</keyword>
<dbReference type="EMBL" id="HBFB01038068">
    <property type="protein sequence ID" value="CAD8697253.1"/>
    <property type="molecule type" value="Transcribed_RNA"/>
</dbReference>
<sequence>MSLGGQVAGASMPGAPAHTMETEDGLEEDLFIGDGEFMEGEDEEIDIVNDGSGLDEETKQFDRIVGALEDVLMDPEFEDARESFCKKNCIHFEDNDENKLIYTDLFARYTEMIEAAIEARLRAAVPGFDMGAFMAQCDARKEELMGDVFDLLLSLGDFEAFKEVMLGYKREAAGGGVSFAIHCRPLRVYTEEQEDGEERQDLDLALQISPVGGGSKARS</sequence>
<evidence type="ECO:0000259" key="14">
    <source>
        <dbReference type="Pfam" id="PF11527"/>
    </source>
</evidence>
<evidence type="ECO:0000256" key="12">
    <source>
        <dbReference type="ARBA" id="ARBA00023273"/>
    </source>
</evidence>
<organism evidence="15">
    <name type="scientific">Chlamydomonas leiostraca</name>
    <dbReference type="NCBI Taxonomy" id="1034604"/>
    <lineage>
        <taxon>Eukaryota</taxon>
        <taxon>Viridiplantae</taxon>
        <taxon>Chlorophyta</taxon>
        <taxon>core chlorophytes</taxon>
        <taxon>Chlorophyceae</taxon>
        <taxon>CS clade</taxon>
        <taxon>Chlamydomonadales</taxon>
        <taxon>Chlamydomonadaceae</taxon>
        <taxon>Chlamydomonas</taxon>
    </lineage>
</organism>
<evidence type="ECO:0000256" key="3">
    <source>
        <dbReference type="ARBA" id="ARBA00004300"/>
    </source>
</evidence>
<dbReference type="GO" id="GO:0051457">
    <property type="term" value="P:maintenance of protein location in nucleus"/>
    <property type="evidence" value="ECO:0007669"/>
    <property type="project" value="TreeGrafter"/>
</dbReference>
<dbReference type="GO" id="GO:0005634">
    <property type="term" value="C:nucleus"/>
    <property type="evidence" value="ECO:0007669"/>
    <property type="project" value="UniProtKB-SubCell"/>
</dbReference>
<dbReference type="Pfam" id="PF11527">
    <property type="entry name" value="ARL2_Bind_BART"/>
    <property type="match status" value="1"/>
</dbReference>
<keyword evidence="11" id="KW-0539">Nucleus</keyword>
<evidence type="ECO:0000256" key="5">
    <source>
        <dbReference type="ARBA" id="ARBA00009880"/>
    </source>
</evidence>
<feature type="region of interest" description="Disordered" evidence="13">
    <location>
        <begin position="1"/>
        <end position="22"/>
    </location>
</feature>
<evidence type="ECO:0000256" key="9">
    <source>
        <dbReference type="ARBA" id="ARBA00023128"/>
    </source>
</evidence>
<evidence type="ECO:0000256" key="11">
    <source>
        <dbReference type="ARBA" id="ARBA00023242"/>
    </source>
</evidence>
<evidence type="ECO:0000256" key="13">
    <source>
        <dbReference type="SAM" id="MobiDB-lite"/>
    </source>
</evidence>
<keyword evidence="8" id="KW-0969">Cilium</keyword>
<evidence type="ECO:0000256" key="7">
    <source>
        <dbReference type="ARBA" id="ARBA00022490"/>
    </source>
</evidence>
<evidence type="ECO:0000256" key="2">
    <source>
        <dbReference type="ARBA" id="ARBA00004123"/>
    </source>
</evidence>
<dbReference type="PANTHER" id="PTHR15487">
    <property type="entry name" value="ADP-RIBOSYLATION FACTOR-LIKE PROTEIN 2-BINDING PROTEIN"/>
    <property type="match status" value="1"/>
</dbReference>
<dbReference type="InterPro" id="IPR042541">
    <property type="entry name" value="BART_sf"/>
</dbReference>
<comment type="similarity">
    <text evidence="5">Belongs to the ARL2BP family.</text>
</comment>
<evidence type="ECO:0000256" key="4">
    <source>
        <dbReference type="ARBA" id="ARBA00004569"/>
    </source>
</evidence>
<proteinExistence type="inferred from homology"/>
<feature type="domain" description="BART" evidence="14">
    <location>
        <begin position="61"/>
        <end position="172"/>
    </location>
</feature>
<evidence type="ECO:0000256" key="1">
    <source>
        <dbReference type="ARBA" id="ARBA00004120"/>
    </source>
</evidence>
<gene>
    <name evidence="15" type="ORF">CLEI1391_LOCUS21440</name>
</gene>
<evidence type="ECO:0000256" key="8">
    <source>
        <dbReference type="ARBA" id="ARBA00023069"/>
    </source>
</evidence>
<protein>
    <recommendedName>
        <fullName evidence="6">ADP-ribosylation factor-like protein 2-binding protein</fullName>
    </recommendedName>
</protein>
<dbReference type="PANTHER" id="PTHR15487:SF4">
    <property type="entry name" value="ADP-RIBOSYLATION FACTOR-LIKE PROTEIN 2-BINDING PROTEIN"/>
    <property type="match status" value="1"/>
</dbReference>
<evidence type="ECO:0000256" key="10">
    <source>
        <dbReference type="ARBA" id="ARBA00023212"/>
    </source>
</evidence>
<reference evidence="15" key="1">
    <citation type="submission" date="2021-01" db="EMBL/GenBank/DDBJ databases">
        <authorList>
            <person name="Corre E."/>
            <person name="Pelletier E."/>
            <person name="Niang G."/>
            <person name="Scheremetjew M."/>
            <person name="Finn R."/>
            <person name="Kale V."/>
            <person name="Holt S."/>
            <person name="Cochrane G."/>
            <person name="Meng A."/>
            <person name="Brown T."/>
            <person name="Cohen L."/>
        </authorList>
    </citation>
    <scope>NUCLEOTIDE SEQUENCE</scope>
    <source>
        <strain evidence="15">SAG 11-49</strain>
    </source>
</reference>
<name>A0A7S0S5M2_9CHLO</name>
<dbReference type="AlphaFoldDB" id="A0A7S0S5M2"/>
<accession>A0A7S0S5M2</accession>
<dbReference type="InterPro" id="IPR038849">
    <property type="entry name" value="ARL2BP"/>
</dbReference>
<comment type="subcellular location">
    <subcellularLocation>
        <location evidence="1">Cytoplasm</location>
        <location evidence="1">Cytoskeleton</location>
        <location evidence="1">Cilium basal body</location>
    </subcellularLocation>
    <subcellularLocation>
        <location evidence="3">Cytoplasm</location>
        <location evidence="3">Cytoskeleton</location>
        <location evidence="3">Microtubule organizing center</location>
        <location evidence="3">Centrosome</location>
    </subcellularLocation>
    <subcellularLocation>
        <location evidence="4">Mitochondrion intermembrane space</location>
    </subcellularLocation>
    <subcellularLocation>
        <location evidence="2">Nucleus</location>
    </subcellularLocation>
</comment>